<evidence type="ECO:0000256" key="1">
    <source>
        <dbReference type="SAM" id="MobiDB-lite"/>
    </source>
</evidence>
<feature type="region of interest" description="Disordered" evidence="1">
    <location>
        <begin position="96"/>
        <end position="115"/>
    </location>
</feature>
<evidence type="ECO:0008006" key="5">
    <source>
        <dbReference type="Google" id="ProtNLM"/>
    </source>
</evidence>
<sequence length="115" mass="12003">MRTFPVLLRLLLCLALVASGVAGARAQARMQLESHAMTAMADMPDCHDAAPAEPLPASHDDCCDAGPCACPVPAVPVFTGLRLAAALPDAMQASMDLTPRHRAPRLGDPLRPPIG</sequence>
<comment type="caution">
    <text evidence="3">The sequence shown here is derived from an EMBL/GenBank/DDBJ whole genome shotgun (WGS) entry which is preliminary data.</text>
</comment>
<accession>A0ABQ3C5X1</accession>
<dbReference type="NCBIfam" id="NF033807">
    <property type="entry name" value="CopL_fam"/>
    <property type="match status" value="1"/>
</dbReference>
<keyword evidence="2" id="KW-0732">Signal</keyword>
<evidence type="ECO:0000313" key="3">
    <source>
        <dbReference type="EMBL" id="GGZ68999.1"/>
    </source>
</evidence>
<dbReference type="EMBL" id="BMXY01000003">
    <property type="protein sequence ID" value="GGZ68999.1"/>
    <property type="molecule type" value="Genomic_DNA"/>
</dbReference>
<organism evidence="3 4">
    <name type="scientific">Cognatilysobacter xinjiangensis</name>
    <dbReference type="NCBI Taxonomy" id="546892"/>
    <lineage>
        <taxon>Bacteria</taxon>
        <taxon>Pseudomonadati</taxon>
        <taxon>Pseudomonadota</taxon>
        <taxon>Gammaproteobacteria</taxon>
        <taxon>Lysobacterales</taxon>
        <taxon>Lysobacteraceae</taxon>
        <taxon>Cognatilysobacter</taxon>
    </lineage>
</organism>
<reference evidence="4" key="1">
    <citation type="journal article" date="2019" name="Int. J. Syst. Evol. Microbiol.">
        <title>The Global Catalogue of Microorganisms (GCM) 10K type strain sequencing project: providing services to taxonomists for standard genome sequencing and annotation.</title>
        <authorList>
            <consortium name="The Broad Institute Genomics Platform"/>
            <consortium name="The Broad Institute Genome Sequencing Center for Infectious Disease"/>
            <person name="Wu L."/>
            <person name="Ma J."/>
        </authorList>
    </citation>
    <scope>NUCLEOTIDE SEQUENCE [LARGE SCALE GENOMIC DNA]</scope>
    <source>
        <strain evidence="4">KCTC 22558</strain>
    </source>
</reference>
<dbReference type="InterPro" id="IPR048034">
    <property type="entry name" value="CopL-like"/>
</dbReference>
<gene>
    <name evidence="3" type="ORF">GCM10008101_24160</name>
</gene>
<protein>
    <recommendedName>
        <fullName evidence="5">CopL family metal-binding regulatory protein</fullName>
    </recommendedName>
</protein>
<name>A0ABQ3C5X1_9GAMM</name>
<proteinExistence type="predicted"/>
<feature type="signal peptide" evidence="2">
    <location>
        <begin position="1"/>
        <end position="24"/>
    </location>
</feature>
<evidence type="ECO:0000256" key="2">
    <source>
        <dbReference type="SAM" id="SignalP"/>
    </source>
</evidence>
<evidence type="ECO:0000313" key="4">
    <source>
        <dbReference type="Proteomes" id="UP000643403"/>
    </source>
</evidence>
<feature type="chain" id="PRO_5045158425" description="CopL family metal-binding regulatory protein" evidence="2">
    <location>
        <begin position="25"/>
        <end position="115"/>
    </location>
</feature>
<keyword evidence="4" id="KW-1185">Reference proteome</keyword>
<dbReference type="Proteomes" id="UP000643403">
    <property type="component" value="Unassembled WGS sequence"/>
</dbReference>